<dbReference type="Proteomes" id="UP000250134">
    <property type="component" value="Chromosome"/>
</dbReference>
<dbReference type="RefSeq" id="WP_088885154.1">
    <property type="nucleotide sequence ID" value="NZ_CP014855.1"/>
</dbReference>
<gene>
    <name evidence="1" type="ORF">A3K92_04650</name>
</gene>
<dbReference type="GeneID" id="33331815"/>
<dbReference type="EMBL" id="CP014855">
    <property type="protein sequence ID" value="ASJ00819.1"/>
    <property type="molecule type" value="Genomic_DNA"/>
</dbReference>
<dbReference type="OrthoDB" id="386177at2157"/>
<evidence type="ECO:0000313" key="2">
    <source>
        <dbReference type="Proteomes" id="UP000250134"/>
    </source>
</evidence>
<organism evidence="1 2">
    <name type="scientific">Thermococcus gorgonarius</name>
    <dbReference type="NCBI Taxonomy" id="71997"/>
    <lineage>
        <taxon>Archaea</taxon>
        <taxon>Methanobacteriati</taxon>
        <taxon>Methanobacteriota</taxon>
        <taxon>Thermococci</taxon>
        <taxon>Thermococcales</taxon>
        <taxon>Thermococcaceae</taxon>
        <taxon>Thermococcus</taxon>
    </lineage>
</organism>
<sequence length="454" mass="54398">MRQLFIEEWIQKNRKILPESSLILLKESISSYKANAYRAAIVMAWIAFLNIVKERLMVIDSPPKGIGLTKENWEGIKKNLNDEKKWDDTIFSLLIRKQKTPFIIYDEDREMIKYWKGIRNICAHGKRYNISNFHVEAFWQFMIDFVEHRLKISGEVESILPDVIEVYNAFGVNSTDFEKYLQEVLDKLAQNNLSDFLEMFWLWLSENVYPKRIAEYRFLELLTTIYNLTRNSEFKEHHMALLRYLHENSNITPERFIMYCPQSFEEIVNDNREILPRIINRLKEEYPIGEKEMEVFLYLLKSPYLGEETKKELSREFPKHISNYTLSILNRIVSDTSDIRYILLNRYKFFEHLKNIIITEVINYPTSFQYANDRSELSVWIIKIFGMDQDFVKKAVEVFSKENHPYEVAKSLRNYFKKNVEAWKKFQEIAIKDLGYTKEDIKNLKINPEYFASD</sequence>
<reference evidence="1 2" key="1">
    <citation type="submission" date="2016-03" db="EMBL/GenBank/DDBJ databases">
        <title>Complete genome sequence of Thermococcus gorgonarius.</title>
        <authorList>
            <person name="Oger P.M."/>
        </authorList>
    </citation>
    <scope>NUCLEOTIDE SEQUENCE [LARGE SCALE GENOMIC DNA]</scope>
    <source>
        <strain evidence="1 2">W-12</strain>
    </source>
</reference>
<name>A0A2Z2M6I7_THEGO</name>
<accession>A0A2Z2M6I7</accession>
<dbReference type="KEGG" id="tgg:A3K92_04650"/>
<keyword evidence="2" id="KW-1185">Reference proteome</keyword>
<evidence type="ECO:0000313" key="1">
    <source>
        <dbReference type="EMBL" id="ASJ00819.1"/>
    </source>
</evidence>
<proteinExistence type="predicted"/>
<protein>
    <submittedName>
        <fullName evidence="1">Uncharacterized protein</fullName>
    </submittedName>
</protein>
<dbReference type="AlphaFoldDB" id="A0A2Z2M6I7"/>